<feature type="compositionally biased region" description="Low complexity" evidence="1">
    <location>
        <begin position="863"/>
        <end position="900"/>
    </location>
</feature>
<evidence type="ECO:0000313" key="5">
    <source>
        <dbReference type="Proteomes" id="UP000185364"/>
    </source>
</evidence>
<feature type="region of interest" description="Disordered" evidence="1">
    <location>
        <begin position="848"/>
        <end position="909"/>
    </location>
</feature>
<organism evidence="3 5">
    <name type="scientific">Synechococcus phage ACG-2014d</name>
    <dbReference type="NCBI Taxonomy" id="1493509"/>
    <lineage>
        <taxon>Viruses</taxon>
        <taxon>Duplodnaviria</taxon>
        <taxon>Heunggongvirae</taxon>
        <taxon>Uroviricota</taxon>
        <taxon>Caudoviricetes</taxon>
        <taxon>Pantevenvirales</taxon>
        <taxon>Kyanoviridae</taxon>
        <taxon>Lowelvirus</taxon>
        <taxon>Lowelvirus tuscon4d</taxon>
    </lineage>
</organism>
<dbReference type="Proteomes" id="UP000185364">
    <property type="component" value="Segment"/>
</dbReference>
<name>A0A0E3ERA8_9CAUD</name>
<gene>
    <name evidence="3" type="ORF">Syn7803C46_9</name>
    <name evidence="4" type="ORF">Syn7803US113_9</name>
</gene>
<evidence type="ECO:0000313" key="4">
    <source>
        <dbReference type="EMBL" id="AIX25653.1"/>
    </source>
</evidence>
<proteinExistence type="predicted"/>
<dbReference type="Pfam" id="PF02557">
    <property type="entry name" value="VanY"/>
    <property type="match status" value="1"/>
</dbReference>
<dbReference type="InterPro" id="IPR052179">
    <property type="entry name" value="DD-CPase-like"/>
</dbReference>
<dbReference type="GO" id="GO:0006508">
    <property type="term" value="P:proteolysis"/>
    <property type="evidence" value="ECO:0007669"/>
    <property type="project" value="InterPro"/>
</dbReference>
<feature type="compositionally biased region" description="Polar residues" evidence="1">
    <location>
        <begin position="851"/>
        <end position="862"/>
    </location>
</feature>
<feature type="region of interest" description="Disordered" evidence="1">
    <location>
        <begin position="246"/>
        <end position="271"/>
    </location>
</feature>
<evidence type="ECO:0000313" key="6">
    <source>
        <dbReference type="Proteomes" id="UP000185384"/>
    </source>
</evidence>
<dbReference type="CDD" id="cd14814">
    <property type="entry name" value="Peptidase_M15"/>
    <property type="match status" value="1"/>
</dbReference>
<dbReference type="PANTHER" id="PTHR34385:SF1">
    <property type="entry name" value="PEPTIDOGLYCAN L-ALANYL-D-GLUTAMATE ENDOPEPTIDASE CWLK"/>
    <property type="match status" value="1"/>
</dbReference>
<dbReference type="GO" id="GO:0008233">
    <property type="term" value="F:peptidase activity"/>
    <property type="evidence" value="ECO:0007669"/>
    <property type="project" value="InterPro"/>
</dbReference>
<feature type="domain" description="D-alanyl-D-alanine carboxypeptidase-like core" evidence="2">
    <location>
        <begin position="743"/>
        <end position="825"/>
    </location>
</feature>
<feature type="compositionally biased region" description="Basic and acidic residues" evidence="1">
    <location>
        <begin position="631"/>
        <end position="647"/>
    </location>
</feature>
<feature type="region of interest" description="Disordered" evidence="1">
    <location>
        <begin position="936"/>
        <end position="961"/>
    </location>
</feature>
<evidence type="ECO:0000259" key="2">
    <source>
        <dbReference type="Pfam" id="PF02557"/>
    </source>
</evidence>
<dbReference type="Gene3D" id="3.30.1380.10">
    <property type="match status" value="1"/>
</dbReference>
<accession>A0A0E3ERA8</accession>
<dbReference type="EMBL" id="KJ019077">
    <property type="protein sequence ID" value="AIX25653.1"/>
    <property type="molecule type" value="Genomic_DNA"/>
</dbReference>
<dbReference type="PANTHER" id="PTHR34385">
    <property type="entry name" value="D-ALANYL-D-ALANINE CARBOXYPEPTIDASE"/>
    <property type="match status" value="1"/>
</dbReference>
<dbReference type="Proteomes" id="UP000185384">
    <property type="component" value="Segment"/>
</dbReference>
<dbReference type="SUPFAM" id="SSF55166">
    <property type="entry name" value="Hedgehog/DD-peptidase"/>
    <property type="match status" value="1"/>
</dbReference>
<dbReference type="EMBL" id="KJ019029">
    <property type="protein sequence ID" value="AIX14840.1"/>
    <property type="molecule type" value="Genomic_DNA"/>
</dbReference>
<protein>
    <recommendedName>
        <fullName evidence="2">D-alanyl-D-alanine carboxypeptidase-like core domain-containing protein</fullName>
    </recommendedName>
</protein>
<evidence type="ECO:0000313" key="3">
    <source>
        <dbReference type="EMBL" id="AIX14840.1"/>
    </source>
</evidence>
<sequence length="1018" mass="108479">MLASKIKPHKLIPTTVSSEESGGIKVASSVKQSVYSVVTSANQIGKTLEGMGYVMMDISETISNRSSFLGDQLAEQERLSDLRRDARAEIEAEGGISSESKDGLEDGLEDEVKKKKNPLGWLEKILGPFGNLFAWLARTAISRGILEWFSDEKNLKKMEDIFNTLKMVGDFVYKLVTFSVGAIFDGLAKIFGGAKAIANGNLGGAWDMIVGVGTLLTGIIGLKALSYLLNPFSLIQDAMTLFDALQSSDDIPDPNNPKPKTTPTPNTNNVRSKAEILENIKKRHGFKNLEQAEEYARLRKVAKQSGEELTEAGIEALVKQARKNKPAGLLGRLGNTLEDVSVSAAEGIKSSLMQFADFLGDHAKNLKGVLIDKPAAVIAEQIKDARKKYGLSGSAAEIYARFSDKAKKAWETSLDIGKKYGDRARTLGANLKSKAGDAVAWADNGLKGAGNWVKNFATAKIVEPLGKFFEPMMKPIKAMAGQVMGKVMSSGAGIMMEEYLQKKGLSLLEPKPLIQRIGGKALPIVGGLINLLFAYDRLTDGDVVGAGIEALSAAFDLSGAFGFAAGPYVSLGLDVFSLFRDLIPGIRQMEDAMIGSIPGAKGLIDQVNTFAKDNLPAGPLKALIGMFTNEEGQKPEGIDKDEDKAPELAKGGGLKSTSTNTGALSRWQTENEQPIQPKDLAPVSNPAKSNYRAAGWTGFALGGELPAFAGGGPIGKYKNGEVPASEMQGVKGYAGWGQAGKGKLHKSVAKQFQSMLDAAKKAGHPIGINDTFRTFADQQHMYNTKPRGTAAVPGTSNHGFGLAADLNYFDAGYKWLWDNSETFGFKTLSKSAWGLRRDRPGATEAWHFENLSGSGSSNANVKTSPVTADDSTDTSTDTSVNTTPGGNTSNSTTTQDSDNQASKAPAETQEQKMARIFGMLDSAINDVRGQLYGNEKSSLAPASASPPPQMSSTSAPGATPAVATMSKTNALNKADSEVDKKGKTVVPITLPITNTKIINTGGEPIVLYRDPNSSYPTK</sequence>
<dbReference type="InterPro" id="IPR003709">
    <property type="entry name" value="VanY-like_core_dom"/>
</dbReference>
<evidence type="ECO:0000256" key="1">
    <source>
        <dbReference type="SAM" id="MobiDB-lite"/>
    </source>
</evidence>
<reference evidence="5 6" key="1">
    <citation type="submission" date="2013-12" db="EMBL/GenBank/DDBJ databases">
        <title>Ecological redundancy of diverse viral populations within a natural community.</title>
        <authorList>
            <person name="Gregory A.C."/>
            <person name="LaButti K."/>
            <person name="Copeland A."/>
            <person name="Woyke T."/>
            <person name="Sullivan M.B."/>
        </authorList>
    </citation>
    <scope>NUCLEOTIDE SEQUENCE [LARGE SCALE GENOMIC DNA]</scope>
    <source>
        <strain evidence="3">Syn7803C46</strain>
        <strain evidence="4">Syn7803US113</strain>
    </source>
</reference>
<feature type="region of interest" description="Disordered" evidence="1">
    <location>
        <begin position="631"/>
        <end position="661"/>
    </location>
</feature>
<dbReference type="InterPro" id="IPR009045">
    <property type="entry name" value="Zn_M74/Hedgehog-like"/>
</dbReference>